<evidence type="ECO:0000313" key="16">
    <source>
        <dbReference type="EMBL" id="KAL2499633.1"/>
    </source>
</evidence>
<dbReference type="PANTHER" id="PTHR47947:SF57">
    <property type="entry name" value="CYTOCHROME P450 81F3-LIKE"/>
    <property type="match status" value="1"/>
</dbReference>
<keyword evidence="5 14" id="KW-0560">Oxidoreductase</keyword>
<comment type="similarity">
    <text evidence="2 14">Belongs to the cytochrome P450 family.</text>
</comment>
<evidence type="ECO:0000256" key="10">
    <source>
        <dbReference type="ARBA" id="ARBA00052057"/>
    </source>
</evidence>
<accession>A0ABD1SGY8</accession>
<feature type="binding site" description="axial binding residue" evidence="13">
    <location>
        <position position="440"/>
    </location>
    <ligand>
        <name>heme</name>
        <dbReference type="ChEBI" id="CHEBI:30413"/>
    </ligand>
    <ligandPart>
        <name>Fe</name>
        <dbReference type="ChEBI" id="CHEBI:18248"/>
    </ligandPart>
</feature>
<keyword evidence="6 13" id="KW-0408">Iron</keyword>
<dbReference type="InterPro" id="IPR001128">
    <property type="entry name" value="Cyt_P450"/>
</dbReference>
<organism evidence="16 17">
    <name type="scientific">Abeliophyllum distichum</name>
    <dbReference type="NCBI Taxonomy" id="126358"/>
    <lineage>
        <taxon>Eukaryota</taxon>
        <taxon>Viridiplantae</taxon>
        <taxon>Streptophyta</taxon>
        <taxon>Embryophyta</taxon>
        <taxon>Tracheophyta</taxon>
        <taxon>Spermatophyta</taxon>
        <taxon>Magnoliopsida</taxon>
        <taxon>eudicotyledons</taxon>
        <taxon>Gunneridae</taxon>
        <taxon>Pentapetalae</taxon>
        <taxon>asterids</taxon>
        <taxon>lamiids</taxon>
        <taxon>Lamiales</taxon>
        <taxon>Oleaceae</taxon>
        <taxon>Forsythieae</taxon>
        <taxon>Abeliophyllum</taxon>
    </lineage>
</organism>
<evidence type="ECO:0000256" key="12">
    <source>
        <dbReference type="ARBA" id="ARBA00066876"/>
    </source>
</evidence>
<evidence type="ECO:0000256" key="9">
    <source>
        <dbReference type="ARBA" id="ARBA00052022"/>
    </source>
</evidence>
<feature type="transmembrane region" description="Helical" evidence="15">
    <location>
        <begin position="6"/>
        <end position="22"/>
    </location>
</feature>
<comment type="function">
    <text evidence="11">Involved in the biosynthesis of (+)-sesamin, a furofuran class lignan. Functions in a dual catalytic mode. Catalyzes the synthesis of (+)-sesamin from (+)- pinoresinol by formation of two successive methylenedioxy bridges on (+)-pinoresinol and (+)-piperitol, respectively.</text>
</comment>
<dbReference type="PROSITE" id="PS00086">
    <property type="entry name" value="CYTOCHROME_P450"/>
    <property type="match status" value="1"/>
</dbReference>
<sequence>MEAKHIYTSLCLFFTILIYMFLSSARKRRQNLPPSPPSALPIIGHLHLLKPPLHRILHQFSLKNGPIFSLRFGSRFVVVVSSSSLVHECFTKNDLVLANRPRTAISKYFGYNNTTIIFAPYGDHWRNLRRMCDIEIFSPIRLNEFLSIRRDEINRLLCRLYRISSTGFSKVNLEEKLTEMTFNNIMRMLARKRYFGEDEEDEEDAKRFRELIKKGLELSSASNPGDFFPILGWIGYDSFEKKLAMHKEKSHKFMHGLIEEHRRRRRQSGKLENTMVDHLLSLQESQPENYTDQIIIGLVLALVVAGTDASAVTSEWAMSLLLNHPEVLKKSREEIDTHVGFNRLVEEQDLPKLHYLHCIILETLRLFPSVPMLVPHESSEDCKIGGYNIPKGTMLLINAWAIHRDPTIWDDPMSFKPERFVKMEVETHKLLPFGMGRRACPGSGLAQRMIGLGLSSLIQSFDWERISAEKIDLSEGHGITLPKAKPLEAMCRPRVAMFSFLQELVSNV</sequence>
<keyword evidence="8 15" id="KW-0472">Membrane</keyword>
<keyword evidence="15" id="KW-0812">Transmembrane</keyword>
<keyword evidence="15" id="KW-1133">Transmembrane helix</keyword>
<dbReference type="GO" id="GO:0102915">
    <property type="term" value="F:piperitol synthase activity"/>
    <property type="evidence" value="ECO:0007669"/>
    <property type="project" value="UniProtKB-EC"/>
</dbReference>
<keyword evidence="4 13" id="KW-0479">Metal-binding</keyword>
<comment type="catalytic activity">
    <reaction evidence="9">
        <text>(+)-pinoresinol + reduced [NADPH--hemoprotein reductase] + O2 = (+)-piperitol + oxidized [NADPH--hemoprotein reductase] + 2 H2O + H(+)</text>
        <dbReference type="Rhea" id="RHEA:56776"/>
        <dbReference type="Rhea" id="RHEA-COMP:11964"/>
        <dbReference type="Rhea" id="RHEA-COMP:11965"/>
        <dbReference type="ChEBI" id="CHEBI:40"/>
        <dbReference type="ChEBI" id="CHEBI:15377"/>
        <dbReference type="ChEBI" id="CHEBI:15378"/>
        <dbReference type="ChEBI" id="CHEBI:15379"/>
        <dbReference type="ChEBI" id="CHEBI:57618"/>
        <dbReference type="ChEBI" id="CHEBI:58210"/>
        <dbReference type="ChEBI" id="CHEBI:141003"/>
        <dbReference type="EC" id="1.14.19.74"/>
    </reaction>
    <physiologicalReaction direction="left-to-right" evidence="9">
        <dbReference type="Rhea" id="RHEA:56777"/>
    </physiologicalReaction>
</comment>
<dbReference type="InterPro" id="IPR050651">
    <property type="entry name" value="Plant_Cytochrome_P450_Monoox"/>
</dbReference>
<evidence type="ECO:0000256" key="2">
    <source>
        <dbReference type="ARBA" id="ARBA00010617"/>
    </source>
</evidence>
<dbReference type="GO" id="GO:0046872">
    <property type="term" value="F:metal ion binding"/>
    <property type="evidence" value="ECO:0007669"/>
    <property type="project" value="UniProtKB-KW"/>
</dbReference>
<dbReference type="PRINTS" id="PR00385">
    <property type="entry name" value="P450"/>
</dbReference>
<name>A0ABD1SGY8_9LAMI</name>
<dbReference type="EC" id="1.14.19.74" evidence="12"/>
<evidence type="ECO:0000256" key="8">
    <source>
        <dbReference type="ARBA" id="ARBA00023136"/>
    </source>
</evidence>
<gene>
    <name evidence="16" type="ORF">Adt_25183</name>
</gene>
<comment type="caution">
    <text evidence="16">The sequence shown here is derived from an EMBL/GenBank/DDBJ whole genome shotgun (WGS) entry which is preliminary data.</text>
</comment>
<evidence type="ECO:0000256" key="7">
    <source>
        <dbReference type="ARBA" id="ARBA00023033"/>
    </source>
</evidence>
<dbReference type="PANTHER" id="PTHR47947">
    <property type="entry name" value="CYTOCHROME P450 82C3-RELATED"/>
    <property type="match status" value="1"/>
</dbReference>
<dbReference type="EMBL" id="JBFOLK010000007">
    <property type="protein sequence ID" value="KAL2499633.1"/>
    <property type="molecule type" value="Genomic_DNA"/>
</dbReference>
<dbReference type="AlphaFoldDB" id="A0ABD1SGY8"/>
<keyword evidence="17" id="KW-1185">Reference proteome</keyword>
<evidence type="ECO:0000256" key="1">
    <source>
        <dbReference type="ARBA" id="ARBA00004167"/>
    </source>
</evidence>
<reference evidence="17" key="1">
    <citation type="submission" date="2024-07" db="EMBL/GenBank/DDBJ databases">
        <title>Two chromosome-level genome assemblies of Korean endemic species Abeliophyllum distichum and Forsythia ovata (Oleaceae).</title>
        <authorList>
            <person name="Jang H."/>
        </authorList>
    </citation>
    <scope>NUCLEOTIDE SEQUENCE [LARGE SCALE GENOMIC DNA]</scope>
</reference>
<keyword evidence="3 13" id="KW-0349">Heme</keyword>
<dbReference type="InterPro" id="IPR002401">
    <property type="entry name" value="Cyt_P450_E_grp-I"/>
</dbReference>
<keyword evidence="7 14" id="KW-0503">Monooxygenase</keyword>
<comment type="cofactor">
    <cofactor evidence="13">
        <name>heme</name>
        <dbReference type="ChEBI" id="CHEBI:30413"/>
    </cofactor>
</comment>
<proteinExistence type="inferred from homology"/>
<dbReference type="Gene3D" id="1.10.630.10">
    <property type="entry name" value="Cytochrome P450"/>
    <property type="match status" value="1"/>
</dbReference>
<evidence type="ECO:0000256" key="14">
    <source>
        <dbReference type="RuleBase" id="RU000461"/>
    </source>
</evidence>
<evidence type="ECO:0000313" key="17">
    <source>
        <dbReference type="Proteomes" id="UP001604336"/>
    </source>
</evidence>
<evidence type="ECO:0000256" key="5">
    <source>
        <dbReference type="ARBA" id="ARBA00023002"/>
    </source>
</evidence>
<evidence type="ECO:0000256" key="6">
    <source>
        <dbReference type="ARBA" id="ARBA00023004"/>
    </source>
</evidence>
<dbReference type="PRINTS" id="PR00463">
    <property type="entry name" value="EP450I"/>
</dbReference>
<evidence type="ECO:0000256" key="11">
    <source>
        <dbReference type="ARBA" id="ARBA00056759"/>
    </source>
</evidence>
<evidence type="ECO:0000256" key="13">
    <source>
        <dbReference type="PIRSR" id="PIRSR602401-1"/>
    </source>
</evidence>
<comment type="catalytic activity">
    <reaction evidence="10">
        <text>(+)-piperitol + reduced [NADPH--hemoprotein reductase] + O2 = (+)-sesamin + oxidized [NADPH--hemoprotein reductase] + 2 H2O + H(+)</text>
        <dbReference type="Rhea" id="RHEA:56780"/>
        <dbReference type="Rhea" id="RHEA-COMP:11964"/>
        <dbReference type="Rhea" id="RHEA-COMP:11965"/>
        <dbReference type="ChEBI" id="CHEBI:15377"/>
        <dbReference type="ChEBI" id="CHEBI:15378"/>
        <dbReference type="ChEBI" id="CHEBI:15379"/>
        <dbReference type="ChEBI" id="CHEBI:57618"/>
        <dbReference type="ChEBI" id="CHEBI:58210"/>
        <dbReference type="ChEBI" id="CHEBI:66470"/>
        <dbReference type="ChEBI" id="CHEBI:141003"/>
        <dbReference type="EC" id="1.14.19.74"/>
    </reaction>
    <physiologicalReaction direction="left-to-right" evidence="10">
        <dbReference type="Rhea" id="RHEA:56781"/>
    </physiologicalReaction>
</comment>
<dbReference type="InterPro" id="IPR017972">
    <property type="entry name" value="Cyt_P450_CS"/>
</dbReference>
<dbReference type="SUPFAM" id="SSF48264">
    <property type="entry name" value="Cytochrome P450"/>
    <property type="match status" value="1"/>
</dbReference>
<comment type="subcellular location">
    <subcellularLocation>
        <location evidence="1">Membrane</location>
        <topology evidence="1">Single-pass membrane protein</topology>
    </subcellularLocation>
</comment>
<evidence type="ECO:0000256" key="4">
    <source>
        <dbReference type="ARBA" id="ARBA00022723"/>
    </source>
</evidence>
<evidence type="ECO:0000256" key="15">
    <source>
        <dbReference type="SAM" id="Phobius"/>
    </source>
</evidence>
<protein>
    <recommendedName>
        <fullName evidence="12">(+)-piperitol/(+)-sesamin synthase</fullName>
        <ecNumber evidence="12">1.14.19.74</ecNumber>
    </recommendedName>
</protein>
<dbReference type="Pfam" id="PF00067">
    <property type="entry name" value="p450"/>
    <property type="match status" value="1"/>
</dbReference>
<dbReference type="InterPro" id="IPR036396">
    <property type="entry name" value="Cyt_P450_sf"/>
</dbReference>
<dbReference type="Proteomes" id="UP001604336">
    <property type="component" value="Unassembled WGS sequence"/>
</dbReference>
<evidence type="ECO:0000256" key="3">
    <source>
        <dbReference type="ARBA" id="ARBA00022617"/>
    </source>
</evidence>
<dbReference type="FunFam" id="1.10.630.10:FF:000023">
    <property type="entry name" value="Cytochrome P450 family protein"/>
    <property type="match status" value="1"/>
</dbReference>
<dbReference type="GO" id="GO:0016020">
    <property type="term" value="C:membrane"/>
    <property type="evidence" value="ECO:0007669"/>
    <property type="project" value="UniProtKB-SubCell"/>
</dbReference>
<dbReference type="CDD" id="cd20653">
    <property type="entry name" value="CYP81"/>
    <property type="match status" value="1"/>
</dbReference>